<accession>A0ABT0AWJ6</accession>
<dbReference type="Proteomes" id="UP001162880">
    <property type="component" value="Unassembled WGS sequence"/>
</dbReference>
<organism evidence="1 2">
    <name type="scientific">Novosphingobium album</name>
    <name type="common">ex Hu et al. 2023</name>
    <dbReference type="NCBI Taxonomy" id="2930093"/>
    <lineage>
        <taxon>Bacteria</taxon>
        <taxon>Pseudomonadati</taxon>
        <taxon>Pseudomonadota</taxon>
        <taxon>Alphaproteobacteria</taxon>
        <taxon>Sphingomonadales</taxon>
        <taxon>Sphingomonadaceae</taxon>
        <taxon>Novosphingobium</taxon>
    </lineage>
</organism>
<gene>
    <name evidence="1" type="ORF">MTR64_00240</name>
</gene>
<reference evidence="1" key="1">
    <citation type="submission" date="2022-03" db="EMBL/GenBank/DDBJ databases">
        <title>Identification of a novel bacterium isolated from mangrove sediments.</title>
        <authorList>
            <person name="Pan X."/>
        </authorList>
    </citation>
    <scope>NUCLEOTIDE SEQUENCE</scope>
    <source>
        <strain evidence="1">B2580</strain>
    </source>
</reference>
<keyword evidence="2" id="KW-1185">Reference proteome</keyword>
<evidence type="ECO:0000313" key="1">
    <source>
        <dbReference type="EMBL" id="MCJ2176983.1"/>
    </source>
</evidence>
<dbReference type="RefSeq" id="WP_243989666.1">
    <property type="nucleotide sequence ID" value="NZ_JALHLE010000001.1"/>
</dbReference>
<protein>
    <submittedName>
        <fullName evidence="1">Uncharacterized protein</fullName>
    </submittedName>
</protein>
<sequence>MSADFTHGEDEYLLETASMVGSDMPDQDVRDEQLAAADHTTGRQLRHRLVTPESIAQLEANEKPSLLQRLLRRK</sequence>
<proteinExistence type="predicted"/>
<evidence type="ECO:0000313" key="2">
    <source>
        <dbReference type="Proteomes" id="UP001162880"/>
    </source>
</evidence>
<dbReference type="EMBL" id="JALHLE010000001">
    <property type="protein sequence ID" value="MCJ2176983.1"/>
    <property type="molecule type" value="Genomic_DNA"/>
</dbReference>
<name>A0ABT0AWJ6_9SPHN</name>
<comment type="caution">
    <text evidence="1">The sequence shown here is derived from an EMBL/GenBank/DDBJ whole genome shotgun (WGS) entry which is preliminary data.</text>
</comment>